<keyword evidence="5" id="KW-0808">Transferase</keyword>
<dbReference type="InterPro" id="IPR020841">
    <property type="entry name" value="PKS_Beta-ketoAc_synthase_dom"/>
</dbReference>
<dbReference type="SMART" id="SM00822">
    <property type="entry name" value="PKS_KR"/>
    <property type="match status" value="3"/>
</dbReference>
<dbReference type="InterPro" id="IPR016035">
    <property type="entry name" value="Acyl_Trfase/lysoPLipase"/>
</dbReference>
<dbReference type="Gene3D" id="1.10.1200.10">
    <property type="entry name" value="ACP-like"/>
    <property type="match status" value="3"/>
</dbReference>
<feature type="domain" description="Ketosynthase family 3 (KS3)" evidence="12">
    <location>
        <begin position="33"/>
        <end position="459"/>
    </location>
</feature>
<keyword evidence="8" id="KW-0012">Acyltransferase</keyword>
<gene>
    <name evidence="14" type="ORF">VA596_31675</name>
</gene>
<feature type="region of interest" description="C-terminal hotdog fold" evidence="9">
    <location>
        <begin position="4374"/>
        <end position="4509"/>
    </location>
</feature>
<dbReference type="Gene3D" id="3.40.366.10">
    <property type="entry name" value="Malonyl-Coenzyme A Acyl Carrier Protein, domain 2"/>
    <property type="match status" value="3"/>
</dbReference>
<dbReference type="InterPro" id="IPR050091">
    <property type="entry name" value="PKS_NRPS_Biosynth_Enz"/>
</dbReference>
<keyword evidence="7" id="KW-0511">Multifunctional enzyme</keyword>
<feature type="active site" description="Proton donor; for dehydratase activity" evidence="9">
    <location>
        <position position="2770"/>
    </location>
</feature>
<dbReference type="Pfam" id="PF14765">
    <property type="entry name" value="PS-DH"/>
    <property type="match status" value="3"/>
</dbReference>
<feature type="active site" description="Proton acceptor; for dehydratase activity" evidence="9">
    <location>
        <position position="2612"/>
    </location>
</feature>
<dbReference type="PROSITE" id="PS00606">
    <property type="entry name" value="KS3_1"/>
    <property type="match status" value="3"/>
</dbReference>
<dbReference type="InterPro" id="IPR020806">
    <property type="entry name" value="PKS_PP-bd"/>
</dbReference>
<dbReference type="InterPro" id="IPR016036">
    <property type="entry name" value="Malonyl_transacylase_ACP-bd"/>
</dbReference>
<feature type="region of interest" description="N-terminal hotdog fold" evidence="9">
    <location>
        <begin position="2580"/>
        <end position="2700"/>
    </location>
</feature>
<evidence type="ECO:0000256" key="7">
    <source>
        <dbReference type="ARBA" id="ARBA00023268"/>
    </source>
</evidence>
<dbReference type="EMBL" id="JAYFSI010000008">
    <property type="protein sequence ID" value="MEA5364131.1"/>
    <property type="molecule type" value="Genomic_DNA"/>
</dbReference>
<dbReference type="SUPFAM" id="SSF51735">
    <property type="entry name" value="NAD(P)-binding Rossmann-fold domains"/>
    <property type="match status" value="6"/>
</dbReference>
<comment type="caution">
    <text evidence="14">The sequence shown here is derived from an EMBL/GenBank/DDBJ whole genome shotgun (WGS) entry which is preliminary data.</text>
</comment>
<dbReference type="InterPro" id="IPR006162">
    <property type="entry name" value="Ppantetheine_attach_site"/>
</dbReference>
<evidence type="ECO:0000259" key="13">
    <source>
        <dbReference type="PROSITE" id="PS52019"/>
    </source>
</evidence>
<accession>A0ABU5RG58</accession>
<evidence type="ECO:0000313" key="14">
    <source>
        <dbReference type="EMBL" id="MEA5364131.1"/>
    </source>
</evidence>
<keyword evidence="4" id="KW-0597">Phosphoprotein</keyword>
<dbReference type="Gene3D" id="3.40.47.10">
    <property type="match status" value="3"/>
</dbReference>
<dbReference type="InterPro" id="IPR016039">
    <property type="entry name" value="Thiolase-like"/>
</dbReference>
<feature type="domain" description="Carrier" evidence="11">
    <location>
        <begin position="4968"/>
        <end position="5043"/>
    </location>
</feature>
<reference evidence="14 15" key="1">
    <citation type="submission" date="2023-12" db="EMBL/GenBank/DDBJ databases">
        <title>Amycolatopsis sp. V23-08.</title>
        <authorList>
            <person name="Somphong A."/>
        </authorList>
    </citation>
    <scope>NUCLEOTIDE SEQUENCE [LARGE SCALE GENOMIC DNA]</scope>
    <source>
        <strain evidence="14 15">V23-08</strain>
    </source>
</reference>
<dbReference type="InterPro" id="IPR049900">
    <property type="entry name" value="PKS_mFAS_DH"/>
</dbReference>
<dbReference type="InterPro" id="IPR032821">
    <property type="entry name" value="PKS_assoc"/>
</dbReference>
<dbReference type="PROSITE" id="PS52019">
    <property type="entry name" value="PKS_MFAS_DH"/>
    <property type="match status" value="3"/>
</dbReference>
<evidence type="ECO:0000256" key="1">
    <source>
        <dbReference type="ARBA" id="ARBA00001957"/>
    </source>
</evidence>
<dbReference type="CDD" id="cd00833">
    <property type="entry name" value="PKS"/>
    <property type="match status" value="3"/>
</dbReference>
<evidence type="ECO:0000259" key="12">
    <source>
        <dbReference type="PROSITE" id="PS52004"/>
    </source>
</evidence>
<feature type="domain" description="Carrier" evidence="11">
    <location>
        <begin position="1633"/>
        <end position="1708"/>
    </location>
</feature>
<dbReference type="SUPFAM" id="SSF47336">
    <property type="entry name" value="ACP-like"/>
    <property type="match status" value="3"/>
</dbReference>
<feature type="domain" description="PKS/mFAS DH" evidence="13">
    <location>
        <begin position="911"/>
        <end position="1181"/>
    </location>
</feature>
<sequence length="5123" mass="531425">MATEEKLVTYLKKVTADLHETRQRLAAAESTDTEPIAVVAMSCRYAGGADTPEALWQLAVDEADAITSFPADRGWDLDAIYDEDPDHQGTSYVREGGFLDRATEFDPAFFGISPREALAMDPQQRLLLETSWEVLERAGIDPKSLRGSKTGVFAGTNMQDYATLLLLARDGMEGHLGTGNAASVVSGRIAYTLGLEGPAVTVDTACSSGLVSLHLAVQALRNGECGLAMASGVAVMSTPGAFVEFSRQRGLAVDGRCKAFAEAADGTNWGEGVGVLLLERLSDAQRNGHPVLAVVRGSAVNSDGASNGLTAPNGPAQQRVIRQAVTSAGLALSDVDAVEAHGTGTALGDPIEAQALLATYGRNRPAGRPLWLGSLKANIGHTQSASGIAGVIKMVQAMQHGLLPKTLHVDAPSSKVDWTAGEVELLTEARPWPETGAPRRAAVSSFGMSGTNAHVVLEQAPPVPLPDARLEEEPTLRPWVLSARSAAALRELAASLRGQLDTGVRLDDLGHSLAVTRTVHEHRAVLVEADRAGFADALSALASGTERPGQVRGTASDGKLAFLFTGQGSQRVGAGAELYRTQPVYAAAFDEVSAALDVHLDRPLATVLDDPELLDQTRYTQPALFAVEVALFRLVTYLGLQPRFLLGHSVGELAAAHVAGVLSLADAAELVVARGRLMQALPTGGAMVAIQATEDEITPHLSDRVAVAALNGPNSTVVSGDEDAVLAVAAQFADRKTKRLTVSHAFHSPLMDPMLDEFRGVAESLSYGPPVVPIVSNVTGELVTSFDANYWVRHVREAVRFLDGIRTLRANEVDTFLELGPDAVLSAMGADCADGSFSAVLRADRPEERTLLTALAEVHVRGPVPDWAALLPEGRRVELPTYPFQRSVYWPELATSGPGDLTSAGLNAVEHPLLGAAVGLADGDGFLFTGRLSLRSHPWLAEHRVSGSAVLPGTAFVELAVRAGDQAGCDHLEELTLQAPLVLPETGGVAVQLALGAPDHDGRRSLTVHSRLDDEPWTLHASGTLATASESTQDGLVEWPPADAEPVDLTGFYDRTAERGFGYGPVFRGLKTAWRRGDDVFAEVALPAGTAAAPFGLHPALLDSALHAVGLGRFLTETGGGSLPFAWTGVRLHATGASALRVRLSRAGTDAITLTLADADGRPVASIGSLVLRPVSAEQIAAARTRGHDSLFRVDWTAVPATPARHEYVLMGPDELGLGGAVELGDDVPEVVVAGFAGDGAAERALSVLQEFLTDARFDESALVVATRGAVPVGNAGVTDLAAAPVWGLVRSAQSENPGRFFLVDLDAAAGIGDLVAAAATGEPQTAVRDGGVLAPRLARVARDENPASTVDPDGTVLITGGTGALGKLFARHLAERHGARHLLLVSRRGADADGAAELAAELGDRVTFAACDVADRDALAAVLAEIPAAHPLTAVVHTAGVLDDGVISALTPERLATVARPKAAAALNLHELTADADLRAFVLFSSASGITGSAGQANYAAANTFLDALAAHRRAQGLPATSLAWGLWAAGGSMAASLDDADRARMNRAGVLALSAEQGTELFDTALSTSDAVLVPMRIDPAALRAEASTGALAPIMRGLAGVPVRRVVDTAAAASMLGSRIAELSPADRETALLDLVRTQVALALGHADAGEIEPGRAFKDLGFDSLTAVDLRNRIAAATGLRLPATLVFDHPNPAKVAGYLGTELSGGPSRARVAVTTSGSDEPIAIVAMSCRYPGGIASPEDLWRLVLDGGDGISPFPADRGWNLDALHDVDPDSAGTSYVREGGFLHNAGEFDPAFFGISPREALAMDPQQRLLLETSWEAFERAGIPAESVRGTRTGVFAGVMYHDYASRLHSIPPGVEGYLGTGGSSSIASGRVAYTFGLEGPAVTVDTACSSSLVALHWAAKALRSGECELALAGGVTVMSTPGAFVEFSKQRGLSFDGRCKSFAAAADGTGWSEGAGMLLLEKLSDARRNGHPVLAVVRGSALNSDGASNGLTAPSGPAQQTVIRQALAEARLAPSDVDVVEAHGTGTTLGDPIEAQALLATYGAERTGEPLWLGSFKSNVGHTQAAAGVGGIIKVVMAMRHGILPRTLHVDEPTPHVDWASGAVELLTEQRPWPETGRPRRAAVSSFGVSGTNAHTIIEQYPEPALAPPVSMPVVPWVLSAKTPEALRGQAESLVDFLGEENPTDVGFSLATGRVRFAHRAVVTGADVAELRAGLEAVARGESGAVAGGGLGFLFTGQGSQRAGMGRELYAAYPVFAAAFDEIAAGLDLDGDVDQTQYTQAALFALEVALFRLYESWGLRPDVLVGHSIGELAAAHVAGVLSLADAVKLVSARGRLMQALPSGGAMAALQATEDEVSGYLSDRVTIAALNGPSSTVISGDEDAVLAVAAKFSDRKTKRLVVSHAFHSPLMDPMLEEFRGVAESLSYGKSVIPIVSNVSGQLVTEFDADYWVRHVREAVRFLDGVRAAAARGVTTFVELGPDGVLSALGQEIVPDATFVPALRKGRPEAHTAVAALGVAHATGAPVDWAALFGGARRVDLPTYAFERSWFWLHAPVSAADVAAAGLVATGHPLLGAAVELAEVDSVLFTGRLSVAAQPWLAEHQVHGAIVLPGTALVELALRAGADLGCARIEELTLQQPIVLPADGEVTVQLTLGATLGDRRSLAVHSRIGGEPWVRNASGTLVPETAARVSDAAWPPAGAEPLDVTGLYDALYATGLGYGPVFQGLRAAWRRGGEVFAEVALDADVESSRFGAHPALLDAALHGIGLGALDADGGARLPFSWSGVSLHATGASALRVRLAAAGTGAVSIEATDPAGQPVLSVDSLVLRPVQAAQLAGDRLPLYKVDWTAVAPGAEPDPAAYAVVTDLAELSEVPPAVVVEVSEVDRTLELAQQWLADDRFAESALVVVTRGAVAAGPDDRITDLGAAASIGLIRTAQTENPGRFTLVDAGDADVTRILAAAGSGEPQTAIRAGKVLAPRLAVETTGTPVTFRPDGTVLVTGGTGALGSLCARHLVTAHGVRNLLLVSRRGADTGLGAELRELGAEVTFAACDVADRDALAALLAEHPVTAVVHTAGVLDDGVLGSLTPERLAAVLRPKADAALNLHELTEDLDAFVLFSSAAGVFGGAGQAAYAAANSYLDALAAHRRELGEPATSLAWGLWAETGGMGGTLDEADLRRMESSGVAALSTEDGLRLFDAGLAADQAQLVPVRLVLDVLRTQAAASGTVQPLLRGLMRAPARRAAAVAEPGSLAARLAAAEDRDALVLDVVRAEVAGVLGHTTPDAIGARTAFTELGFDSLTAIELRNRLNAATGLRLPATLVFDYPTPEVLAGFLAAELLGTQERETVVAAASHVNEPIAIVAMACRYPGGVRSPEELWRLVETGGDAVSEFPANRGWDLASLYAEDRGQAGTSYTRHGGFLHDADQFDPGFFGISPREALTMDPQQRLLLETSWEAFERAGINPHAARGSRTGVFAGVMYNDYSALLHTVPAGAEGYLGTGTSGSVASGRVAYTLGLEGPAVTVDTACSSSLVALHLAAQALRQGECELALAGGVAVMSTPAAFIDFSRQQGLAEDGRCKAFAAAADGTGWSEGAGMLLLERLSDARRNGHPVLAVVRGTAVNSDGASNGLTAPNGPSQQRVIRQALANARLTPSDVDAVEGHGTGTVLGDPIEAQALLATYGAERTGEPLWLGSLKSNIGHSQSAAGVGGVIKMVQAIRHGVLPKTLHVDEPSPHIDWSAGAVELLTEQRAWPSVDRPRRAAVSSFGFSGTNAHTIIEQVPAAAEPPVADAAGPHPWVLSAREPQALRDQAQRLRAHLDAHPELSLAEIGRALADTRASFDHRAAVVADDRDGFRAGLGVLARGEHAPSVVEGEVTTGGLAVLFTGQGSQRAEMGRELYETYPVFAAALDAVCAEFDGPLRTVVFEDAEALDRTEYTQPALFALEVALYRLFESWGLRPGHLLGHSVGEIAAAHVAGVLSLADAVKLVAARGRLMQALPEGGAMVAIQATEDEVSGYLSDRVTIAALNGPASTVISGDEDAVLAVAEKFADRKTKRLVVSHAFHSPLMAPMLDEFRGVAESLSYGQPVVPIVSNVTGELVTGFDAEHWVTHVRAAVRFTDGVRELTAQGVTTFLELGPDAVLTALAQESATGTFVSALRSGRPEPLAAVTALGTLQVRGHVTRPFGPATTRPVPLPTYAFQRQSFWPSAGAPRPGDASAFGLAPGGHPLLGATVGLAGGEGLVATGVLSTRTHPWLADHAVQGVILLPGTAFVELALRAGDQAGCPRIEELTLETPLVLPEQGGVAVQVGVGAPDASGRRPVTVHSRPENTEDPWTRHAAGTLTPEPGPAAADLVSWPPEAEQVPLDGWYEALAGAGFGYGPAFQGLRAAWRRDGEVYAEVELAEETTGFGLHPALLDAALHAVGLGTLVEDTGTGRLPFSFTGVGLHATGASRLRVRLSGAGQDAVRLDIADATGAPVATIDALVLRPAGRLAPARSGSLFQLGWSGVPLAAQQPGTWAIAGEDPALADALRATGVEVREYEDFLSFTDDEVAPDVLLLPCEAGPADAGAVRLAVFRALAQAQAALADDRLLDTKIVFRTRHAAGPDVEDLANAAVWGLLRSAQSEYPDRLVLVDADDQDASLRALPAALATGEPQLMFRRGVASAPRLARAEPTEGLASLDPAKTVLVTGATGALGGLFARHLVTAYGVRNLLLVSRRGTDTGLGDELRELGAEVRFAACDVADRDAVAALLTGVELTAVVHTAGVLDDCTFAGLDPDRLDVVLRPKVDAALNLHELAGDVDAFVLFSSAAGTMGNAGQANYAAANAFLDALAAHRRAHGLPATSLAWGLWATEGGGMGADADVKRMSRGGVAALTEDEGLALFDAALASGEPAFVPMRLDTGLVQARAATHGVPAVLRGLVRAPARRAAAEADPAAAVLAALSGVDGAERVTLLLDLVRSQAAAVLGHSGPEAIVPGRGFLEQGFDSLTALELRNRIGTATGLRLPATLLFDHPSPDVLAAHLAGELGAADSAGPAPVFAELGRLETALGDALAGLDDGDRAGLTARLQALLGRCAPAASGVDESVSRLGSASDDEIFDFIDNQLGI</sequence>
<dbReference type="InterPro" id="IPR036291">
    <property type="entry name" value="NAD(P)-bd_dom_sf"/>
</dbReference>
<dbReference type="InterPro" id="IPR009081">
    <property type="entry name" value="PP-bd_ACP"/>
</dbReference>
<evidence type="ECO:0000313" key="15">
    <source>
        <dbReference type="Proteomes" id="UP001304298"/>
    </source>
</evidence>
<dbReference type="Pfam" id="PF08659">
    <property type="entry name" value="KR"/>
    <property type="match status" value="3"/>
</dbReference>
<dbReference type="InterPro" id="IPR001227">
    <property type="entry name" value="Ac_transferase_dom_sf"/>
</dbReference>
<feature type="active site" description="Proton donor; for dehydratase activity" evidence="9">
    <location>
        <position position="4431"/>
    </location>
</feature>
<dbReference type="PROSITE" id="PS52004">
    <property type="entry name" value="KS3_2"/>
    <property type="match status" value="3"/>
</dbReference>
<evidence type="ECO:0000256" key="9">
    <source>
        <dbReference type="PROSITE-ProRule" id="PRU01363"/>
    </source>
</evidence>
<evidence type="ECO:0000256" key="6">
    <source>
        <dbReference type="ARBA" id="ARBA00023194"/>
    </source>
</evidence>
<keyword evidence="15" id="KW-1185">Reference proteome</keyword>
<dbReference type="InterPro" id="IPR014030">
    <property type="entry name" value="Ketoacyl_synth_N"/>
</dbReference>
<dbReference type="InterPro" id="IPR036736">
    <property type="entry name" value="ACP-like_sf"/>
</dbReference>
<name>A0ABU5RG58_9PSEU</name>
<dbReference type="PANTHER" id="PTHR43775:SF51">
    <property type="entry name" value="INACTIVE PHENOLPHTHIOCEROL SYNTHESIS POLYKETIDE SYNTHASE TYPE I PKS1-RELATED"/>
    <property type="match status" value="1"/>
</dbReference>
<feature type="region of interest" description="N-terminal hotdog fold" evidence="9">
    <location>
        <begin position="911"/>
        <end position="1032"/>
    </location>
</feature>
<evidence type="ECO:0000256" key="4">
    <source>
        <dbReference type="ARBA" id="ARBA00022553"/>
    </source>
</evidence>
<dbReference type="InterPro" id="IPR015083">
    <property type="entry name" value="NorB/c/GfsB-D-like_docking"/>
</dbReference>
<dbReference type="PANTHER" id="PTHR43775">
    <property type="entry name" value="FATTY ACID SYNTHASE"/>
    <property type="match status" value="1"/>
</dbReference>
<dbReference type="InterPro" id="IPR049552">
    <property type="entry name" value="PKS_DH_N"/>
</dbReference>
<dbReference type="SMART" id="SM00823">
    <property type="entry name" value="PKS_PP"/>
    <property type="match status" value="3"/>
</dbReference>
<protein>
    <submittedName>
        <fullName evidence="14">Type I polyketide synthase</fullName>
    </submittedName>
</protein>
<keyword evidence="6" id="KW-0045">Antibiotic biosynthesis</keyword>
<dbReference type="InterPro" id="IPR018201">
    <property type="entry name" value="Ketoacyl_synth_AS"/>
</dbReference>
<dbReference type="Pfam" id="PF22953">
    <property type="entry name" value="SpnB_Rossmann"/>
    <property type="match status" value="3"/>
</dbReference>
<evidence type="ECO:0000256" key="8">
    <source>
        <dbReference type="ARBA" id="ARBA00023315"/>
    </source>
</evidence>
<dbReference type="InterPro" id="IPR020807">
    <property type="entry name" value="PKS_DH"/>
</dbReference>
<dbReference type="SUPFAM" id="SSF55048">
    <property type="entry name" value="Probable ACP-binding domain of malonyl-CoA ACP transacylase"/>
    <property type="match status" value="3"/>
</dbReference>
<dbReference type="SUPFAM" id="SSF52151">
    <property type="entry name" value="FabD/lysophospholipase-like"/>
    <property type="match status" value="3"/>
</dbReference>
<feature type="active site" description="Proton donor; for dehydratase activity" evidence="9">
    <location>
        <position position="1103"/>
    </location>
</feature>
<dbReference type="Pfam" id="PF16197">
    <property type="entry name" value="KAsynt_C_assoc"/>
    <property type="match status" value="3"/>
</dbReference>
<proteinExistence type="predicted"/>
<dbReference type="CDD" id="cd08956">
    <property type="entry name" value="KR_3_FAS_SDR_x"/>
    <property type="match status" value="3"/>
</dbReference>
<dbReference type="Pfam" id="PF00109">
    <property type="entry name" value="ketoacyl-synt"/>
    <property type="match status" value="3"/>
</dbReference>
<feature type="region of interest" description="C-terminal hotdog fold" evidence="9">
    <location>
        <begin position="2711"/>
        <end position="2847"/>
    </location>
</feature>
<dbReference type="SMART" id="SM00827">
    <property type="entry name" value="PKS_AT"/>
    <property type="match status" value="3"/>
</dbReference>
<feature type="region of interest" description="N-terminal hotdog fold" evidence="9">
    <location>
        <begin position="4240"/>
        <end position="4363"/>
    </location>
</feature>
<feature type="domain" description="PKS/mFAS DH" evidence="13">
    <location>
        <begin position="2580"/>
        <end position="2847"/>
    </location>
</feature>
<evidence type="ECO:0000256" key="3">
    <source>
        <dbReference type="ARBA" id="ARBA00022450"/>
    </source>
</evidence>
<evidence type="ECO:0000259" key="11">
    <source>
        <dbReference type="PROSITE" id="PS50075"/>
    </source>
</evidence>
<dbReference type="InterPro" id="IPR057326">
    <property type="entry name" value="KR_dom"/>
</dbReference>
<feature type="region of interest" description="C-terminal hotdog fold" evidence="9">
    <location>
        <begin position="1044"/>
        <end position="1181"/>
    </location>
</feature>
<comment type="cofactor">
    <cofactor evidence="1">
        <name>pantetheine 4'-phosphate</name>
        <dbReference type="ChEBI" id="CHEBI:47942"/>
    </cofactor>
</comment>
<feature type="domain" description="PKS/mFAS DH" evidence="13">
    <location>
        <begin position="4240"/>
        <end position="4509"/>
    </location>
</feature>
<feature type="active site" description="Proton acceptor; for dehydratase activity" evidence="9">
    <location>
        <position position="4272"/>
    </location>
</feature>
<keyword evidence="3" id="KW-0596">Phosphopantetheine</keyword>
<dbReference type="SMART" id="SM01294">
    <property type="entry name" value="PKS_PP_betabranch"/>
    <property type="match status" value="3"/>
</dbReference>
<feature type="domain" description="Carrier" evidence="11">
    <location>
        <begin position="3272"/>
        <end position="3350"/>
    </location>
</feature>
<dbReference type="Pfam" id="PF08990">
    <property type="entry name" value="Docking"/>
    <property type="match status" value="1"/>
</dbReference>
<dbReference type="PROSITE" id="PS00012">
    <property type="entry name" value="PHOSPHOPANTETHEINE"/>
    <property type="match status" value="2"/>
</dbReference>
<organism evidence="14 15">
    <name type="scientific">Amycolatopsis heterodermiae</name>
    <dbReference type="NCBI Taxonomy" id="3110235"/>
    <lineage>
        <taxon>Bacteria</taxon>
        <taxon>Bacillati</taxon>
        <taxon>Actinomycetota</taxon>
        <taxon>Actinomycetes</taxon>
        <taxon>Pseudonocardiales</taxon>
        <taxon>Pseudonocardiaceae</taxon>
        <taxon>Amycolatopsis</taxon>
    </lineage>
</organism>
<dbReference type="InterPro" id="IPR014043">
    <property type="entry name" value="Acyl_transferase_dom"/>
</dbReference>
<dbReference type="Gene3D" id="3.30.70.3290">
    <property type="match status" value="3"/>
</dbReference>
<dbReference type="Pfam" id="PF00550">
    <property type="entry name" value="PP-binding"/>
    <property type="match status" value="3"/>
</dbReference>
<dbReference type="Pfam" id="PF02801">
    <property type="entry name" value="Ketoacyl-synt_C"/>
    <property type="match status" value="3"/>
</dbReference>
<dbReference type="Gene3D" id="3.10.129.110">
    <property type="entry name" value="Polyketide synthase dehydratase"/>
    <property type="match status" value="3"/>
</dbReference>
<feature type="region of interest" description="Disordered" evidence="10">
    <location>
        <begin position="4329"/>
        <end position="4349"/>
    </location>
</feature>
<dbReference type="Gene3D" id="3.40.50.720">
    <property type="entry name" value="NAD(P)-binding Rossmann-like Domain"/>
    <property type="match status" value="3"/>
</dbReference>
<dbReference type="InterPro" id="IPR055123">
    <property type="entry name" value="SpnB-like_Rossmann"/>
</dbReference>
<evidence type="ECO:0000256" key="10">
    <source>
        <dbReference type="SAM" id="MobiDB-lite"/>
    </source>
</evidence>
<dbReference type="PROSITE" id="PS50075">
    <property type="entry name" value="CARRIER"/>
    <property type="match status" value="3"/>
</dbReference>
<dbReference type="SMART" id="SM00826">
    <property type="entry name" value="PKS_DH"/>
    <property type="match status" value="3"/>
</dbReference>
<dbReference type="InterPro" id="IPR049551">
    <property type="entry name" value="PKS_DH_C"/>
</dbReference>
<comment type="pathway">
    <text evidence="2">Antibiotic biosynthesis.</text>
</comment>
<dbReference type="SUPFAM" id="SSF53901">
    <property type="entry name" value="Thiolase-like"/>
    <property type="match status" value="3"/>
</dbReference>
<feature type="active site" description="Proton acceptor; for dehydratase activity" evidence="9">
    <location>
        <position position="943"/>
    </location>
</feature>
<dbReference type="InterPro" id="IPR042104">
    <property type="entry name" value="PKS_dehydratase_sf"/>
</dbReference>
<dbReference type="Pfam" id="PF00698">
    <property type="entry name" value="Acyl_transf_1"/>
    <property type="match status" value="3"/>
</dbReference>
<evidence type="ECO:0000256" key="5">
    <source>
        <dbReference type="ARBA" id="ARBA00022679"/>
    </source>
</evidence>
<evidence type="ECO:0000256" key="2">
    <source>
        <dbReference type="ARBA" id="ARBA00004792"/>
    </source>
</evidence>
<dbReference type="SMART" id="SM00825">
    <property type="entry name" value="PKS_KS"/>
    <property type="match status" value="3"/>
</dbReference>
<dbReference type="InterPro" id="IPR014031">
    <property type="entry name" value="Ketoacyl_synth_C"/>
</dbReference>
<feature type="domain" description="Ketosynthase family 3 (KS3)" evidence="12">
    <location>
        <begin position="1725"/>
        <end position="2150"/>
    </location>
</feature>
<dbReference type="Proteomes" id="UP001304298">
    <property type="component" value="Unassembled WGS sequence"/>
</dbReference>
<feature type="domain" description="Ketosynthase family 3 (KS3)" evidence="12">
    <location>
        <begin position="3367"/>
        <end position="3792"/>
    </location>
</feature>
<dbReference type="Pfam" id="PF21089">
    <property type="entry name" value="PKS_DH_N"/>
    <property type="match status" value="3"/>
</dbReference>
<feature type="compositionally biased region" description="Basic and acidic residues" evidence="10">
    <location>
        <begin position="4339"/>
        <end position="4349"/>
    </location>
</feature>
<dbReference type="InterPro" id="IPR013968">
    <property type="entry name" value="PKS_KR"/>
</dbReference>